<feature type="compositionally biased region" description="Low complexity" evidence="1">
    <location>
        <begin position="7"/>
        <end position="18"/>
    </location>
</feature>
<proteinExistence type="predicted"/>
<protein>
    <submittedName>
        <fullName evidence="2">Phage tail assembly protein</fullName>
    </submittedName>
</protein>
<evidence type="ECO:0000313" key="2">
    <source>
        <dbReference type="EMBL" id="MFC3076361.1"/>
    </source>
</evidence>
<gene>
    <name evidence="2" type="ORF">ACFOHH_24830</name>
</gene>
<name>A0ABV7DN14_9HYPH</name>
<keyword evidence="3" id="KW-1185">Reference proteome</keyword>
<dbReference type="EMBL" id="JBHRSP010000053">
    <property type="protein sequence ID" value="MFC3076361.1"/>
    <property type="molecule type" value="Genomic_DNA"/>
</dbReference>
<comment type="caution">
    <text evidence="2">The sequence shown here is derived from an EMBL/GenBank/DDBJ whole genome shotgun (WGS) entry which is preliminary data.</text>
</comment>
<dbReference type="InterPro" id="IPR019289">
    <property type="entry name" value="Phage_tail_E/E"/>
</dbReference>
<feature type="region of interest" description="Disordered" evidence="1">
    <location>
        <begin position="1"/>
        <end position="27"/>
    </location>
</feature>
<evidence type="ECO:0000313" key="3">
    <source>
        <dbReference type="Proteomes" id="UP001595377"/>
    </source>
</evidence>
<sequence>MSQITKAATPQEIAAAEARQVKSAPQEPARQILPEGFEAEKSIDLVVPIEFRGTVYERVNIRRLKGRDFLKLQQMAGNEDMILLAIVTGLPTEVLEELAGDDFVALTEAAQAFLPRRLREAAGTISADGQDSQA</sequence>
<evidence type="ECO:0000256" key="1">
    <source>
        <dbReference type="SAM" id="MobiDB-lite"/>
    </source>
</evidence>
<dbReference type="RefSeq" id="WP_257316676.1">
    <property type="nucleotide sequence ID" value="NZ_JANFDG010000021.1"/>
</dbReference>
<reference evidence="3" key="1">
    <citation type="journal article" date="2019" name="Int. J. Syst. Evol. Microbiol.">
        <title>The Global Catalogue of Microorganisms (GCM) 10K type strain sequencing project: providing services to taxonomists for standard genome sequencing and annotation.</title>
        <authorList>
            <consortium name="The Broad Institute Genomics Platform"/>
            <consortium name="The Broad Institute Genome Sequencing Center for Infectious Disease"/>
            <person name="Wu L."/>
            <person name="Ma J."/>
        </authorList>
    </citation>
    <scope>NUCLEOTIDE SEQUENCE [LARGE SCALE GENOMIC DNA]</scope>
    <source>
        <strain evidence="3">KCTC 52677</strain>
    </source>
</reference>
<organism evidence="2 3">
    <name type="scientific">Shinella pollutisoli</name>
    <dbReference type="NCBI Taxonomy" id="2250594"/>
    <lineage>
        <taxon>Bacteria</taxon>
        <taxon>Pseudomonadati</taxon>
        <taxon>Pseudomonadota</taxon>
        <taxon>Alphaproteobacteria</taxon>
        <taxon>Hyphomicrobiales</taxon>
        <taxon>Rhizobiaceae</taxon>
        <taxon>Shinella</taxon>
    </lineage>
</organism>
<dbReference type="Pfam" id="PF10109">
    <property type="entry name" value="Phage_TAC_7"/>
    <property type="match status" value="1"/>
</dbReference>
<dbReference type="Proteomes" id="UP001595377">
    <property type="component" value="Unassembled WGS sequence"/>
</dbReference>
<accession>A0ABV7DN14</accession>